<sequence>MTSFSSSTCVIVHIHHPLLLSSASATGCESRNHRLSTIQGLFSDLSCSNRLVRSHAAGHARRVHSRLWRSLARLLGRKPHRRLQFADDGGGQGRVIRIVRGDGMHGKSELAVSVRAENKKR</sequence>
<dbReference type="AlphaFoldDB" id="A0A834W846"/>
<reference evidence="1" key="1">
    <citation type="submission" date="2020-09" db="EMBL/GenBank/DDBJ databases">
        <title>Genome-Enabled Discovery of Anthraquinone Biosynthesis in Senna tora.</title>
        <authorList>
            <person name="Kang S.-H."/>
            <person name="Pandey R.P."/>
            <person name="Lee C.-M."/>
            <person name="Sim J.-S."/>
            <person name="Jeong J.-T."/>
            <person name="Choi B.-S."/>
            <person name="Jung M."/>
            <person name="Ginzburg D."/>
            <person name="Zhao K."/>
            <person name="Won S.Y."/>
            <person name="Oh T.-J."/>
            <person name="Yu Y."/>
            <person name="Kim N.-H."/>
            <person name="Lee O.R."/>
            <person name="Lee T.-H."/>
            <person name="Bashyal P."/>
            <person name="Kim T.-S."/>
            <person name="Lee W.-H."/>
            <person name="Kawkins C."/>
            <person name="Kim C.-K."/>
            <person name="Kim J.S."/>
            <person name="Ahn B.O."/>
            <person name="Rhee S.Y."/>
            <person name="Sohng J.K."/>
        </authorList>
    </citation>
    <scope>NUCLEOTIDE SEQUENCE</scope>
    <source>
        <tissue evidence="1">Leaf</tissue>
    </source>
</reference>
<dbReference type="EMBL" id="JAAIUW010000010">
    <property type="protein sequence ID" value="KAF7812617.1"/>
    <property type="molecule type" value="Genomic_DNA"/>
</dbReference>
<gene>
    <name evidence="1" type="ORF">G2W53_033593</name>
</gene>
<protein>
    <submittedName>
        <fullName evidence="1">Uncharacterized protein</fullName>
    </submittedName>
</protein>
<evidence type="ECO:0000313" key="1">
    <source>
        <dbReference type="EMBL" id="KAF7812617.1"/>
    </source>
</evidence>
<accession>A0A834W846</accession>
<proteinExistence type="predicted"/>
<name>A0A834W846_9FABA</name>
<comment type="caution">
    <text evidence="1">The sequence shown here is derived from an EMBL/GenBank/DDBJ whole genome shotgun (WGS) entry which is preliminary data.</text>
</comment>
<dbReference type="Proteomes" id="UP000634136">
    <property type="component" value="Unassembled WGS sequence"/>
</dbReference>
<organism evidence="1 2">
    <name type="scientific">Senna tora</name>
    <dbReference type="NCBI Taxonomy" id="362788"/>
    <lineage>
        <taxon>Eukaryota</taxon>
        <taxon>Viridiplantae</taxon>
        <taxon>Streptophyta</taxon>
        <taxon>Embryophyta</taxon>
        <taxon>Tracheophyta</taxon>
        <taxon>Spermatophyta</taxon>
        <taxon>Magnoliopsida</taxon>
        <taxon>eudicotyledons</taxon>
        <taxon>Gunneridae</taxon>
        <taxon>Pentapetalae</taxon>
        <taxon>rosids</taxon>
        <taxon>fabids</taxon>
        <taxon>Fabales</taxon>
        <taxon>Fabaceae</taxon>
        <taxon>Caesalpinioideae</taxon>
        <taxon>Cassia clade</taxon>
        <taxon>Senna</taxon>
    </lineage>
</organism>
<keyword evidence="2" id="KW-1185">Reference proteome</keyword>
<evidence type="ECO:0000313" key="2">
    <source>
        <dbReference type="Proteomes" id="UP000634136"/>
    </source>
</evidence>